<dbReference type="RefSeq" id="WP_350242690.1">
    <property type="nucleotide sequence ID" value="NZ_CP158299.1"/>
</dbReference>
<name>A0AAU7U851_9DEIO</name>
<dbReference type="AlphaFoldDB" id="A0AAU7U851"/>
<proteinExistence type="predicted"/>
<protein>
    <recommendedName>
        <fullName evidence="2">DUF4123 domain-containing protein</fullName>
    </recommendedName>
</protein>
<organism evidence="1">
    <name type="scientific">Deinococcus sonorensis KR-87</name>
    <dbReference type="NCBI Taxonomy" id="694439"/>
    <lineage>
        <taxon>Bacteria</taxon>
        <taxon>Thermotogati</taxon>
        <taxon>Deinococcota</taxon>
        <taxon>Deinococci</taxon>
        <taxon>Deinococcales</taxon>
        <taxon>Deinococcaceae</taxon>
        <taxon>Deinococcus</taxon>
    </lineage>
</organism>
<evidence type="ECO:0008006" key="2">
    <source>
        <dbReference type="Google" id="ProtNLM"/>
    </source>
</evidence>
<evidence type="ECO:0000313" key="1">
    <source>
        <dbReference type="EMBL" id="XBV84653.1"/>
    </source>
</evidence>
<accession>A0AAU7U851</accession>
<sequence length="274" mass="30274">MLSHDWLALAPERTVYADLSTDHYPWSEVYLDLASRTQLAGVLDVRDGDQLGRYIWNGGEVRGAYLSGRGDLPELAALPALLPRGSVSLYQLEPVLAELVWECRHGTFTDVQVPWPEARDLLAGRRYRGVLLSAGGACSFWDDGRLLGGTLPAPNEPVQTVAQQVQFGLEELTQFWSEVLATLATRVPLETNWRTAVTALADEHPCLDPFAREVWLEGSQLRLHPDVPMEEVQAALRDVLPMLLPLPAAQRSAAVADLRQHRLFEAAGLADLPL</sequence>
<dbReference type="EMBL" id="CP158299">
    <property type="protein sequence ID" value="XBV84653.1"/>
    <property type="molecule type" value="Genomic_DNA"/>
</dbReference>
<dbReference type="KEGG" id="dsc:ABOD76_14525"/>
<gene>
    <name evidence="1" type="ORF">ABOD76_14525</name>
</gene>
<reference evidence="1" key="1">
    <citation type="submission" date="2024-06" db="EMBL/GenBank/DDBJ databases">
        <title>Draft Genome Sequence of Deinococcus sonorensis Type Strain KR-87, a Biofilm Producing Representative of the Genus Deinococcus.</title>
        <authorList>
            <person name="Boren L.S."/>
            <person name="Grosso R.A."/>
            <person name="Hugenberg-Cox A.N."/>
            <person name="Hill J.T.E."/>
            <person name="Albert C.M."/>
            <person name="Tuohy J.M."/>
        </authorList>
    </citation>
    <scope>NUCLEOTIDE SEQUENCE</scope>
    <source>
        <strain evidence="1">KR-87</strain>
    </source>
</reference>